<protein>
    <submittedName>
        <fullName evidence="2">Uncharacterized protein</fullName>
    </submittedName>
</protein>
<dbReference type="PROSITE" id="PS51257">
    <property type="entry name" value="PROKAR_LIPOPROTEIN"/>
    <property type="match status" value="1"/>
</dbReference>
<evidence type="ECO:0000313" key="3">
    <source>
        <dbReference type="Proteomes" id="UP000638014"/>
    </source>
</evidence>
<dbReference type="EMBL" id="JACXAF010000018">
    <property type="protein sequence ID" value="MBD1390479.1"/>
    <property type="molecule type" value="Genomic_DNA"/>
</dbReference>
<dbReference type="AlphaFoldDB" id="A0A8J6UF37"/>
<sequence>MVQLTRLTSLLAGAVMLLSGCSQIGASRLQSDNISYISAISDATKEQMLSNVVRIRYMDIPVFLDVSSVLTQYSYGGNASAGYLSDNGFTGSSVNAGVGGQYSERPTITFLPLSGHEFAMRMMRPIPVDFVFAIAQGGWPVDVLMSAGLQQLNDVENMSFGISKNHRSAAQGEQYQSDLEDYQRFQHVLQLIIDLGNEGAFEVRNIGASKQMQLIFEPNPDEEHAAAIAELKNQLSLDPNRNSFLITSKQTSRSDQEITVKTRGLLPIMSVMSRGIVIPSAHQHAVVNTHIDPQNLPMTIHSSVDYPSDAYLAISYREHWFYIRDDDITSKRYFGLMMYLYNIQASPKSQQAPLLTLPAG</sequence>
<evidence type="ECO:0000256" key="1">
    <source>
        <dbReference type="SAM" id="SignalP"/>
    </source>
</evidence>
<keyword evidence="3" id="KW-1185">Reference proteome</keyword>
<gene>
    <name evidence="2" type="ORF">IC617_13640</name>
</gene>
<evidence type="ECO:0000313" key="2">
    <source>
        <dbReference type="EMBL" id="MBD1390479.1"/>
    </source>
</evidence>
<organism evidence="2 3">
    <name type="scientific">Neiella litorisoli</name>
    <dbReference type="NCBI Taxonomy" id="2771431"/>
    <lineage>
        <taxon>Bacteria</taxon>
        <taxon>Pseudomonadati</taxon>
        <taxon>Pseudomonadota</taxon>
        <taxon>Gammaproteobacteria</taxon>
        <taxon>Alteromonadales</taxon>
        <taxon>Echinimonadaceae</taxon>
        <taxon>Neiella</taxon>
    </lineage>
</organism>
<dbReference type="RefSeq" id="WP_191145545.1">
    <property type="nucleotide sequence ID" value="NZ_JACXAF010000018.1"/>
</dbReference>
<accession>A0A8J6UF37</accession>
<feature type="chain" id="PRO_5035168929" evidence="1">
    <location>
        <begin position="27"/>
        <end position="360"/>
    </location>
</feature>
<reference evidence="2" key="1">
    <citation type="submission" date="2020-09" db="EMBL/GenBank/DDBJ databases">
        <title>A novel bacterium of genus Neiella, isolated from South China Sea.</title>
        <authorList>
            <person name="Huang H."/>
            <person name="Mo K."/>
            <person name="Hu Y."/>
        </authorList>
    </citation>
    <scope>NUCLEOTIDE SEQUENCE</scope>
    <source>
        <strain evidence="2">HB171785</strain>
    </source>
</reference>
<feature type="signal peptide" evidence="1">
    <location>
        <begin position="1"/>
        <end position="26"/>
    </location>
</feature>
<name>A0A8J6UF37_9GAMM</name>
<dbReference type="Proteomes" id="UP000638014">
    <property type="component" value="Unassembled WGS sequence"/>
</dbReference>
<proteinExistence type="predicted"/>
<keyword evidence="1" id="KW-0732">Signal</keyword>
<comment type="caution">
    <text evidence="2">The sequence shown here is derived from an EMBL/GenBank/DDBJ whole genome shotgun (WGS) entry which is preliminary data.</text>
</comment>